<organism evidence="12">
    <name type="scientific">Trypanosoma brucei</name>
    <dbReference type="NCBI Taxonomy" id="5691"/>
    <lineage>
        <taxon>Eukaryota</taxon>
        <taxon>Discoba</taxon>
        <taxon>Euglenozoa</taxon>
        <taxon>Kinetoplastea</taxon>
        <taxon>Metakinetoplastina</taxon>
        <taxon>Trypanosomatida</taxon>
        <taxon>Trypanosomatidae</taxon>
        <taxon>Trypanosoma</taxon>
    </lineage>
</organism>
<dbReference type="Pfam" id="PF10659">
    <property type="entry name" value="Trypan_glycop_C"/>
    <property type="match status" value="1"/>
</dbReference>
<evidence type="ECO:0000256" key="3">
    <source>
        <dbReference type="ARBA" id="ARBA00022475"/>
    </source>
</evidence>
<evidence type="ECO:0000259" key="11">
    <source>
        <dbReference type="Pfam" id="PF13206"/>
    </source>
</evidence>
<evidence type="ECO:0000256" key="6">
    <source>
        <dbReference type="ARBA" id="ARBA00023136"/>
    </source>
</evidence>
<evidence type="ECO:0000313" key="12">
    <source>
        <dbReference type="EMBL" id="APD74576.1"/>
    </source>
</evidence>
<dbReference type="EMBL" id="KX700620">
    <property type="protein sequence ID" value="APD74576.1"/>
    <property type="molecule type" value="Genomic_DNA"/>
</dbReference>
<keyword evidence="6" id="KW-0472">Membrane</keyword>
<evidence type="ECO:0000259" key="10">
    <source>
        <dbReference type="Pfam" id="PF10659"/>
    </source>
</evidence>
<keyword evidence="4" id="KW-0336">GPI-anchor</keyword>
<keyword evidence="3" id="KW-1003">Cell membrane</keyword>
<dbReference type="VEuPathDB" id="TriTrypDB:Tb927.3.440"/>
<dbReference type="VEuPathDB" id="TriTrypDB:Tb427_000204400"/>
<feature type="region of interest" description="Disordered" evidence="9">
    <location>
        <begin position="465"/>
        <end position="511"/>
    </location>
</feature>
<keyword evidence="8" id="KW-0449">Lipoprotein</keyword>
<evidence type="ECO:0000256" key="1">
    <source>
        <dbReference type="ARBA" id="ARBA00002523"/>
    </source>
</evidence>
<evidence type="ECO:0000256" key="8">
    <source>
        <dbReference type="ARBA" id="ARBA00023288"/>
    </source>
</evidence>
<dbReference type="Pfam" id="PF13206">
    <property type="entry name" value="VSG_B"/>
    <property type="match status" value="1"/>
</dbReference>
<dbReference type="InterPro" id="IPR025932">
    <property type="entry name" value="Trypano_VSG_B_N_dom"/>
</dbReference>
<evidence type="ECO:0000256" key="5">
    <source>
        <dbReference type="ARBA" id="ARBA00022729"/>
    </source>
</evidence>
<evidence type="ECO:0000256" key="2">
    <source>
        <dbReference type="ARBA" id="ARBA00004609"/>
    </source>
</evidence>
<sequence length="536" mass="57671">MKAAQIGAWRNTAVGLTPQLLKSAAAVILFVTVQTQQMYTAAVNGQVLSTLCVLKRLAEVGVAEEKPVFSCDEMLKELHALNMSLSQPEWQAKFLKEGETLIRWSDKERTKQKAPDDWEQNWKLWANAAAYLKASRDGDKSIDKNFANKVPTTVRPIVKAKLPALISAAITTCSGGERVKPRPTKEATDKTLNQVIYAAEQGRGVFGKTVGSGDAGQVANSATDGALNNKHPLAYAIMCVSMAANTQNTLKLTNDKDNAQEWEAGNDAGKTAYDKVQSICGAKGATEATAAKLRAAVQALRDQINMVSNVGYLGQKLDGSCTGSTATAGVCVKYANTITNHKDEFNKLTYASLALEEADDLDRRTAAEIQDSLKRTDLDDTIKAAYRLTHEAEALHKALTSAAALPKSNPESAAKAAKAAVDCSSTTKKTACQAKAECTWESTEKSEGDHCKLNETYVAQKATQTGGSGTAATGCEKHGTDKEKCENDKKDGKPSRAWRKGKDGEDDKETEKCRNGSFLVNKQFALVVTAFVALLF</sequence>
<accession>A0A1J0R9V0</accession>
<dbReference type="GO" id="GO:0005886">
    <property type="term" value="C:plasma membrane"/>
    <property type="evidence" value="ECO:0007669"/>
    <property type="project" value="UniProtKB-SubCell"/>
</dbReference>
<keyword evidence="5" id="KW-0732">Signal</keyword>
<name>A0A1J0R9V0_9TRYP</name>
<evidence type="ECO:0000256" key="4">
    <source>
        <dbReference type="ARBA" id="ARBA00022622"/>
    </source>
</evidence>
<reference evidence="12" key="1">
    <citation type="submission" date="2016-08" db="EMBL/GenBank/DDBJ databases">
        <title>VSG repertoire of Trypanosoma brucei EATRO 1125.</title>
        <authorList>
            <person name="Cross G.A."/>
        </authorList>
    </citation>
    <scope>NUCLEOTIDE SEQUENCE</scope>
    <source>
        <strain evidence="12">EATRO 1125</strain>
    </source>
</reference>
<feature type="compositionally biased region" description="Basic and acidic residues" evidence="9">
    <location>
        <begin position="475"/>
        <end position="511"/>
    </location>
</feature>
<feature type="domain" description="Trypanosome variant surface glycoprotein B-type N-terminal" evidence="11">
    <location>
        <begin position="28"/>
        <end position="370"/>
    </location>
</feature>
<protein>
    <submittedName>
        <fullName evidence="12">Variant surface glycoprotein 1125.4041</fullName>
    </submittedName>
</protein>
<comment type="subcellular location">
    <subcellularLocation>
        <location evidence="2">Cell membrane</location>
        <topology evidence="2">Lipid-anchor</topology>
        <topology evidence="2">GPI-anchor</topology>
    </subcellularLocation>
</comment>
<dbReference type="GO" id="GO:0098552">
    <property type="term" value="C:side of membrane"/>
    <property type="evidence" value="ECO:0007669"/>
    <property type="project" value="UniProtKB-KW"/>
</dbReference>
<evidence type="ECO:0000256" key="9">
    <source>
        <dbReference type="SAM" id="MobiDB-lite"/>
    </source>
</evidence>
<feature type="compositionally biased region" description="Low complexity" evidence="9">
    <location>
        <begin position="465"/>
        <end position="474"/>
    </location>
</feature>
<evidence type="ECO:0000256" key="7">
    <source>
        <dbReference type="ARBA" id="ARBA00023180"/>
    </source>
</evidence>
<dbReference type="AlphaFoldDB" id="A0A1J0R9V0"/>
<dbReference type="InterPro" id="IPR019609">
    <property type="entry name" value="Variant_surf_glycoprt_trypan_C"/>
</dbReference>
<feature type="domain" description="Trypanosome variant surface glycoprotein C-terminal" evidence="10">
    <location>
        <begin position="423"/>
        <end position="535"/>
    </location>
</feature>
<comment type="function">
    <text evidence="1">VSG forms a coat on the surface of the parasite. The trypanosome evades the immune response of the host by expressing a series of antigenically distinct VSGs from an estimated 1000 VSG genes.</text>
</comment>
<proteinExistence type="predicted"/>
<keyword evidence="7" id="KW-0325">Glycoprotein</keyword>